<dbReference type="EMBL" id="NAJL01000023">
    <property type="protein sequence ID" value="TKA27355.1"/>
    <property type="molecule type" value="Genomic_DNA"/>
</dbReference>
<reference evidence="2 3" key="1">
    <citation type="submission" date="2017-03" db="EMBL/GenBank/DDBJ databases">
        <title>Genomes of endolithic fungi from Antarctica.</title>
        <authorList>
            <person name="Coleine C."/>
            <person name="Masonjones S."/>
            <person name="Stajich J.E."/>
        </authorList>
    </citation>
    <scope>NUCLEOTIDE SEQUENCE [LARGE SCALE GENOMIC DNA]</scope>
    <source>
        <strain evidence="2 3">CCFEE 6315</strain>
    </source>
</reference>
<dbReference type="Proteomes" id="UP000308549">
    <property type="component" value="Unassembled WGS sequence"/>
</dbReference>
<evidence type="ECO:0000313" key="3">
    <source>
        <dbReference type="Proteomes" id="UP000308549"/>
    </source>
</evidence>
<evidence type="ECO:0000313" key="2">
    <source>
        <dbReference type="EMBL" id="TKA27355.1"/>
    </source>
</evidence>
<feature type="region of interest" description="Disordered" evidence="1">
    <location>
        <begin position="74"/>
        <end position="102"/>
    </location>
</feature>
<accession>A0A4U0TZZ1</accession>
<dbReference type="OrthoDB" id="3924760at2759"/>
<organism evidence="2 3">
    <name type="scientific">Salinomyces thailandicus</name>
    <dbReference type="NCBI Taxonomy" id="706561"/>
    <lineage>
        <taxon>Eukaryota</taxon>
        <taxon>Fungi</taxon>
        <taxon>Dikarya</taxon>
        <taxon>Ascomycota</taxon>
        <taxon>Pezizomycotina</taxon>
        <taxon>Dothideomycetes</taxon>
        <taxon>Dothideomycetidae</taxon>
        <taxon>Mycosphaerellales</taxon>
        <taxon>Teratosphaeriaceae</taxon>
        <taxon>Salinomyces</taxon>
    </lineage>
</organism>
<comment type="caution">
    <text evidence="2">The sequence shown here is derived from an EMBL/GenBank/DDBJ whole genome shotgun (WGS) entry which is preliminary data.</text>
</comment>
<sequence>MAALSWQEHQNPGSSEANGELRPGAATQQSLSTLIIESEASNVLIHRIRPELLLALEGGVPPRKRNFEVRITAEGSGGEPLHDSAHANAALGTSVSSRAESSMSTASSAGSVLGLHRRKLDAMAAAIASDFEQTGFTMPDESVNKYF</sequence>
<dbReference type="AlphaFoldDB" id="A0A4U0TZZ1"/>
<protein>
    <submittedName>
        <fullName evidence="2">Uncharacterized protein</fullName>
    </submittedName>
</protein>
<keyword evidence="3" id="KW-1185">Reference proteome</keyword>
<feature type="compositionally biased region" description="Polar residues" evidence="1">
    <location>
        <begin position="7"/>
        <end position="17"/>
    </location>
</feature>
<gene>
    <name evidence="2" type="ORF">B0A50_04967</name>
</gene>
<proteinExistence type="predicted"/>
<evidence type="ECO:0000256" key="1">
    <source>
        <dbReference type="SAM" id="MobiDB-lite"/>
    </source>
</evidence>
<feature type="region of interest" description="Disordered" evidence="1">
    <location>
        <begin position="1"/>
        <end position="25"/>
    </location>
</feature>
<name>A0A4U0TZZ1_9PEZI</name>